<organism evidence="9 10">
    <name type="scientific">Weissella oryzae (strain DSM 25784 / JCM 18191 / LMG 30913 / SG25)</name>
    <dbReference type="NCBI Taxonomy" id="1329250"/>
    <lineage>
        <taxon>Bacteria</taxon>
        <taxon>Bacillati</taxon>
        <taxon>Bacillota</taxon>
        <taxon>Bacilli</taxon>
        <taxon>Lactobacillales</taxon>
        <taxon>Lactobacillaceae</taxon>
        <taxon>Weissella</taxon>
    </lineage>
</organism>
<keyword evidence="10" id="KW-1185">Reference proteome</keyword>
<evidence type="ECO:0000256" key="7">
    <source>
        <dbReference type="SAM" id="MobiDB-lite"/>
    </source>
</evidence>
<name>A0A069CZV9_WEIOS</name>
<comment type="function">
    <text evidence="6">Cell division protein that may be involved in stabilizing or promoting the assembly of the division complex.</text>
</comment>
<dbReference type="PANTHER" id="PTHR37820:SF1">
    <property type="entry name" value="CELL DIVISION PROTEIN FTSQ"/>
    <property type="match status" value="1"/>
</dbReference>
<evidence type="ECO:0000256" key="6">
    <source>
        <dbReference type="HAMAP-Rule" id="MF_00912"/>
    </source>
</evidence>
<sequence>MAEKEQNTNQPSKPSSAELAARLAQLVDEEAESEKASTQQVDRKKTEVVEEQAKNLVTDKKQVTNRTNHSTKVAKQGGSKFKIPFRRPEFKLPDRPRQLLLGHEKQALTCLTGLVALAILWGFFFSPASQVQSYQVNGLQDMTKAEALQAAGLKTPQSAWLLFFERSYFSQTAKKNNAQIKDYQISFKSLNKVEIDVKENVKVGYIQNNNKYYGLLADGTKLQKAKDNMPSTGLPLYENFKSEDQLKAVLKQFGQLKPALRHSVSEIIWSPNDQNNQRLLIFMQDGNEVLANADDFASKFKYYPAMAAQLNTNGTIDLQQGAFATPYGGQ</sequence>
<dbReference type="HAMAP" id="MF_00912">
    <property type="entry name" value="DivIB"/>
    <property type="match status" value="1"/>
</dbReference>
<dbReference type="InterPro" id="IPR050487">
    <property type="entry name" value="FtsQ_DivIB"/>
</dbReference>
<dbReference type="Pfam" id="PF03799">
    <property type="entry name" value="FtsQ_DivIB_C"/>
    <property type="match status" value="1"/>
</dbReference>
<keyword evidence="2 6" id="KW-0132">Cell division</keyword>
<dbReference type="eggNOG" id="COG1589">
    <property type="taxonomic scope" value="Bacteria"/>
</dbReference>
<dbReference type="EMBL" id="DF820487">
    <property type="protein sequence ID" value="GAK30636.1"/>
    <property type="molecule type" value="Genomic_DNA"/>
</dbReference>
<keyword evidence="1 6" id="KW-1003">Cell membrane</keyword>
<dbReference type="STRING" id="1329250.WOSG25_040760"/>
<dbReference type="InterPro" id="IPR005548">
    <property type="entry name" value="Cell_div_FtsQ/DivIB_C"/>
</dbReference>
<keyword evidence="5 6" id="KW-0131">Cell cycle</keyword>
<dbReference type="OrthoDB" id="1819027at2"/>
<evidence type="ECO:0000256" key="5">
    <source>
        <dbReference type="ARBA" id="ARBA00023306"/>
    </source>
</evidence>
<comment type="subcellular location">
    <subcellularLocation>
        <location evidence="6">Cell membrane</location>
        <topology evidence="6">Single-pass type II membrane protein</topology>
    </subcellularLocation>
    <text evidence="6">Localizes to the division septum.</text>
</comment>
<evidence type="ECO:0000256" key="3">
    <source>
        <dbReference type="ARBA" id="ARBA00022692"/>
    </source>
</evidence>
<accession>A0A069CZV9</accession>
<dbReference type="GO" id="GO:0032153">
    <property type="term" value="C:cell division site"/>
    <property type="evidence" value="ECO:0007669"/>
    <property type="project" value="UniProtKB-UniRule"/>
</dbReference>
<keyword evidence="6" id="KW-0472">Membrane</keyword>
<dbReference type="RefSeq" id="WP_027698729.1">
    <property type="nucleotide sequence ID" value="NZ_DF820487.1"/>
</dbReference>
<comment type="similarity">
    <text evidence="6">Belongs to the FtsQ/DivIB family. DivIB subfamily.</text>
</comment>
<evidence type="ECO:0000256" key="2">
    <source>
        <dbReference type="ARBA" id="ARBA00022618"/>
    </source>
</evidence>
<dbReference type="GO" id="GO:0043093">
    <property type="term" value="P:FtsZ-dependent cytokinesis"/>
    <property type="evidence" value="ECO:0007669"/>
    <property type="project" value="UniProtKB-UniRule"/>
</dbReference>
<proteinExistence type="inferred from homology"/>
<feature type="region of interest" description="Disordered" evidence="7">
    <location>
        <begin position="27"/>
        <end position="47"/>
    </location>
</feature>
<feature type="domain" description="Cell division protein FtsQ/DivIB C-terminal" evidence="8">
    <location>
        <begin position="205"/>
        <end position="318"/>
    </location>
</feature>
<dbReference type="Proteomes" id="UP000030643">
    <property type="component" value="Unassembled WGS sequence"/>
</dbReference>
<evidence type="ECO:0000259" key="8">
    <source>
        <dbReference type="Pfam" id="PF03799"/>
    </source>
</evidence>
<evidence type="ECO:0000313" key="9">
    <source>
        <dbReference type="EMBL" id="GAK30636.1"/>
    </source>
</evidence>
<dbReference type="Gene3D" id="3.40.50.10960">
    <property type="match status" value="1"/>
</dbReference>
<dbReference type="GO" id="GO:0005886">
    <property type="term" value="C:plasma membrane"/>
    <property type="evidence" value="ECO:0007669"/>
    <property type="project" value="UniProtKB-SubCell"/>
</dbReference>
<protein>
    <recommendedName>
        <fullName evidence="6">Cell division protein DivIB</fullName>
    </recommendedName>
</protein>
<dbReference type="AlphaFoldDB" id="A0A069CZV9"/>
<reference evidence="10" key="1">
    <citation type="journal article" date="2014" name="Genome Announc.">
        <title>Draft genome sequence of Weissella oryzae SG25T, isolated from fermented rice grains.</title>
        <authorList>
            <person name="Tanizawa Y."/>
            <person name="Fujisawa T."/>
            <person name="Mochizuki T."/>
            <person name="Kaminuma E."/>
            <person name="Suzuki Y."/>
            <person name="Nakamura Y."/>
            <person name="Tohno M."/>
        </authorList>
    </citation>
    <scope>NUCLEOTIDE SEQUENCE [LARGE SCALE GENOMIC DNA]</scope>
    <source>
        <strain evidence="10">DSM 25784 / JCM 18191 / LMG 30913 / SG25</strain>
    </source>
</reference>
<evidence type="ECO:0000256" key="4">
    <source>
        <dbReference type="ARBA" id="ARBA00022989"/>
    </source>
</evidence>
<evidence type="ECO:0000313" key="10">
    <source>
        <dbReference type="Proteomes" id="UP000030643"/>
    </source>
</evidence>
<keyword evidence="3 6" id="KW-0812">Transmembrane</keyword>
<dbReference type="InterPro" id="IPR026580">
    <property type="entry name" value="DivIB"/>
</dbReference>
<evidence type="ECO:0000256" key="1">
    <source>
        <dbReference type="ARBA" id="ARBA00022475"/>
    </source>
</evidence>
<dbReference type="PANTHER" id="PTHR37820">
    <property type="entry name" value="CELL DIVISION PROTEIN DIVIB"/>
    <property type="match status" value="1"/>
</dbReference>
<keyword evidence="4 6" id="KW-1133">Transmembrane helix</keyword>
<gene>
    <name evidence="6 9" type="primary">divIB</name>
    <name evidence="9" type="ORF">WOSG25_040760</name>
</gene>
<feature type="transmembrane region" description="Helical" evidence="6">
    <location>
        <begin position="107"/>
        <end position="125"/>
    </location>
</feature>